<reference evidence="1" key="2">
    <citation type="submission" date="2022-09" db="EMBL/GenBank/DDBJ databases">
        <title>Biosynthetic gene clusters of Dactylosporangioum fulvum.</title>
        <authorList>
            <person name="Caradec T."/>
        </authorList>
    </citation>
    <scope>NUCLEOTIDE SEQUENCE</scope>
    <source>
        <strain evidence="1">NRRL B-16292</strain>
    </source>
</reference>
<accession>A0ABY5VZL7</accession>
<dbReference type="Proteomes" id="UP001059617">
    <property type="component" value="Chromosome"/>
</dbReference>
<dbReference type="RefSeq" id="WP_259860229.1">
    <property type="nucleotide sequence ID" value="NZ_BAAAST010000070.1"/>
</dbReference>
<reference evidence="1" key="1">
    <citation type="submission" date="2021-04" db="EMBL/GenBank/DDBJ databases">
        <authorList>
            <person name="Hartkoorn R.C."/>
            <person name="Beaudoing E."/>
            <person name="Hot D."/>
        </authorList>
    </citation>
    <scope>NUCLEOTIDE SEQUENCE</scope>
    <source>
        <strain evidence="1">NRRL B-16292</strain>
    </source>
</reference>
<dbReference type="EMBL" id="CP073720">
    <property type="protein sequence ID" value="UWP82459.1"/>
    <property type="molecule type" value="Genomic_DNA"/>
</dbReference>
<sequence length="45" mass="4626">MLNTGGDVPDVDVDDAEAMMLAVAQGSLVEVADIAAELRRLGVVV</sequence>
<proteinExistence type="predicted"/>
<keyword evidence="2" id="KW-1185">Reference proteome</keyword>
<protein>
    <submittedName>
        <fullName evidence="1">Uncharacterized protein</fullName>
    </submittedName>
</protein>
<gene>
    <name evidence="1" type="ORF">Dfulv_46725</name>
</gene>
<evidence type="ECO:0000313" key="2">
    <source>
        <dbReference type="Proteomes" id="UP001059617"/>
    </source>
</evidence>
<evidence type="ECO:0000313" key="1">
    <source>
        <dbReference type="EMBL" id="UWP82459.1"/>
    </source>
</evidence>
<organism evidence="1 2">
    <name type="scientific">Dactylosporangium fulvum</name>
    <dbReference type="NCBI Taxonomy" id="53359"/>
    <lineage>
        <taxon>Bacteria</taxon>
        <taxon>Bacillati</taxon>
        <taxon>Actinomycetota</taxon>
        <taxon>Actinomycetes</taxon>
        <taxon>Micromonosporales</taxon>
        <taxon>Micromonosporaceae</taxon>
        <taxon>Dactylosporangium</taxon>
    </lineage>
</organism>
<name>A0ABY5VZL7_9ACTN</name>